<evidence type="ECO:0000313" key="2">
    <source>
        <dbReference type="EMBL" id="ADW66959.1"/>
    </source>
</evidence>
<dbReference type="Gene3D" id="3.40.50.300">
    <property type="entry name" value="P-loop containing nucleotide triphosphate hydrolases"/>
    <property type="match status" value="1"/>
</dbReference>
<reference evidence="2" key="1">
    <citation type="journal article" date="2012" name="PLoS ONE">
        <title>Novel Plasmids and Resistance Phenotypes in Yersinia pestis: Unique Plasmid Inventory of Strain Java 9 Mediates High Levels of Arsenic Resistance.</title>
        <authorList>
            <person name="Eppinger M."/>
            <person name="Radnedge L."/>
            <person name="Andersen G."/>
            <person name="Vietri N."/>
            <person name="Severson G."/>
            <person name="Mou S."/>
            <person name="Ravel J."/>
            <person name="Worsham P.L."/>
        </authorList>
    </citation>
    <scope>NUCLEOTIDE SEQUENCE [LARGE SCALE GENOMIC DNA]</scope>
    <source>
        <strain evidence="2">Java 9</strain>
        <plasmid evidence="2">pJARS36</plasmid>
    </source>
</reference>
<evidence type="ECO:0000259" key="1">
    <source>
        <dbReference type="Pfam" id="PF01656"/>
    </source>
</evidence>
<organism evidence="2">
    <name type="scientific">Yersinia pestis Java 9</name>
    <dbReference type="NCBI Taxonomy" id="880632"/>
    <lineage>
        <taxon>Bacteria</taxon>
        <taxon>Pseudomonadati</taxon>
        <taxon>Pseudomonadota</taxon>
        <taxon>Gammaproteobacteria</taxon>
        <taxon>Enterobacterales</taxon>
        <taxon>Yersiniaceae</taxon>
        <taxon>Yersinia</taxon>
    </lineage>
</organism>
<dbReference type="RefSeq" id="WP_013583075.1">
    <property type="nucleotide sequence ID" value="NC_015068.1"/>
</dbReference>
<geneLocation type="plasmid" evidence="2">
    <name>pJARS36</name>
</geneLocation>
<dbReference type="AlphaFoldDB" id="E8PSF9"/>
<name>E8PSF9_YERPE</name>
<accession>E8PSF9</accession>
<sequence length="250" mass="27940">MNNTAHLILQGKGGVGKSLVSSMLAQYLLERSYTPICGDTDPVNTTFYQIKGLDVALVPITEGGTVVQRLFDPLFESIISAEHPVVVDNGASTFLPMLKFLKSNLILETLEQFGKQTYIHTIITGGQAKDDTANGLIALIDMIKESGTKTKVVVWKNEFWGTPFFDGKSLEDMPWIKKNGDIIEGIVSIVDRNSDAFSTDIKIMTENHMTYNEVKESEKFGLIAKSRVFRVFNDVYQELDAVFNKELHHE</sequence>
<dbReference type="SUPFAM" id="SSF52540">
    <property type="entry name" value="P-loop containing nucleoside triphosphate hydrolases"/>
    <property type="match status" value="1"/>
</dbReference>
<protein>
    <submittedName>
        <fullName evidence="2">Conjugal transfer protein</fullName>
    </submittedName>
</protein>
<dbReference type="Pfam" id="PF01656">
    <property type="entry name" value="CbiA"/>
    <property type="match status" value="1"/>
</dbReference>
<proteinExistence type="predicted"/>
<dbReference type="InterPro" id="IPR027417">
    <property type="entry name" value="P-loop_NTPase"/>
</dbReference>
<gene>
    <name evidence="2" type="primary">traL</name>
    <name evidence="2" type="ORF">YPJ_pJARS3635</name>
</gene>
<keyword evidence="2" id="KW-0614">Plasmid</keyword>
<feature type="domain" description="CobQ/CobB/MinD/ParA nucleotide binding" evidence="1">
    <location>
        <begin position="8"/>
        <end position="116"/>
    </location>
</feature>
<dbReference type="InterPro" id="IPR002586">
    <property type="entry name" value="CobQ/CobB/MinD/ParA_Nub-bd_dom"/>
</dbReference>
<dbReference type="EMBL" id="CP002181">
    <property type="protein sequence ID" value="ADW66959.1"/>
    <property type="molecule type" value="Genomic_DNA"/>
</dbReference>